<dbReference type="EMBL" id="CP021255">
    <property type="protein sequence ID" value="AVD70568.1"/>
    <property type="molecule type" value="Genomic_DNA"/>
</dbReference>
<evidence type="ECO:0000313" key="3">
    <source>
        <dbReference type="Proteomes" id="UP000239867"/>
    </source>
</evidence>
<sequence length="83" mass="8473">MNDGLKLGLAFLGGVLLGTLGAVALSRGKLDIKPVAADLLSRGIDVKDAIMGKVDALKEDVADLAAEAREASDKRKEAKVAGA</sequence>
<dbReference type="RefSeq" id="WP_017865824.1">
    <property type="nucleotide sequence ID" value="NZ_CP021255.1"/>
</dbReference>
<dbReference type="Proteomes" id="UP000239867">
    <property type="component" value="Chromosome"/>
</dbReference>
<protein>
    <submittedName>
        <fullName evidence="2">Uncharacterized protein</fullName>
    </submittedName>
</protein>
<proteinExistence type="predicted"/>
<dbReference type="OrthoDB" id="5460400at2"/>
<keyword evidence="3" id="KW-1185">Reference proteome</keyword>
<keyword evidence="1" id="KW-0175">Coiled coil</keyword>
<dbReference type="AlphaFoldDB" id="A0A2L1GLP3"/>
<feature type="coiled-coil region" evidence="1">
    <location>
        <begin position="47"/>
        <end position="81"/>
    </location>
</feature>
<evidence type="ECO:0000256" key="1">
    <source>
        <dbReference type="SAM" id="Coils"/>
    </source>
</evidence>
<organism evidence="2 3">
    <name type="scientific">Desulfobulbus oralis</name>
    <dbReference type="NCBI Taxonomy" id="1986146"/>
    <lineage>
        <taxon>Bacteria</taxon>
        <taxon>Pseudomonadati</taxon>
        <taxon>Thermodesulfobacteriota</taxon>
        <taxon>Desulfobulbia</taxon>
        <taxon>Desulfobulbales</taxon>
        <taxon>Desulfobulbaceae</taxon>
        <taxon>Desulfobulbus</taxon>
    </lineage>
</organism>
<dbReference type="KEGG" id="deo:CAY53_02960"/>
<name>A0A2L1GLP3_9BACT</name>
<reference evidence="2 3" key="1">
    <citation type="journal article" date="2018" name="MBio">
        <title>Insights into the evolution of host association through the isolation and characterization of a novel human periodontal pathobiont, Desulfobulbus oralis.</title>
        <authorList>
            <person name="Cross K.L."/>
            <person name="Chirania P."/>
            <person name="Xiong W."/>
            <person name="Beall C.J."/>
            <person name="Elkins J.G."/>
            <person name="Giannone R.J."/>
            <person name="Griffen A.L."/>
            <person name="Guss A.M."/>
            <person name="Hettich R.L."/>
            <person name="Joshi S.S."/>
            <person name="Mokrzan E.M."/>
            <person name="Martin R.K."/>
            <person name="Zhulin I.B."/>
            <person name="Leys E.J."/>
            <person name="Podar M."/>
        </authorList>
    </citation>
    <scope>NUCLEOTIDE SEQUENCE [LARGE SCALE GENOMIC DNA]</scope>
    <source>
        <strain evidence="2 3">ORNL</strain>
    </source>
</reference>
<evidence type="ECO:0000313" key="2">
    <source>
        <dbReference type="EMBL" id="AVD70568.1"/>
    </source>
</evidence>
<accession>A0A2L1GLP3</accession>
<gene>
    <name evidence="2" type="ORF">CAY53_02960</name>
</gene>